<feature type="region of interest" description="Disordered" evidence="1">
    <location>
        <begin position="1"/>
        <end position="36"/>
    </location>
</feature>
<feature type="region of interest" description="Disordered" evidence="1">
    <location>
        <begin position="182"/>
        <end position="262"/>
    </location>
</feature>
<accession>A0AAD9DBD8</accession>
<reference evidence="2" key="1">
    <citation type="submission" date="2023-06" db="EMBL/GenBank/DDBJ databases">
        <title>Survivors Of The Sea: Transcriptome response of Skeletonema marinoi to long-term dormancy.</title>
        <authorList>
            <person name="Pinder M.I.M."/>
            <person name="Kourtchenko O."/>
            <person name="Robertson E.K."/>
            <person name="Larsson T."/>
            <person name="Maumus F."/>
            <person name="Osuna-Cruz C.M."/>
            <person name="Vancaester E."/>
            <person name="Stenow R."/>
            <person name="Vandepoele K."/>
            <person name="Ploug H."/>
            <person name="Bruchert V."/>
            <person name="Godhe A."/>
            <person name="Topel M."/>
        </authorList>
    </citation>
    <scope>NUCLEOTIDE SEQUENCE</scope>
    <source>
        <strain evidence="2">R05AC</strain>
    </source>
</reference>
<evidence type="ECO:0000256" key="1">
    <source>
        <dbReference type="SAM" id="MobiDB-lite"/>
    </source>
</evidence>
<evidence type="ECO:0000313" key="2">
    <source>
        <dbReference type="EMBL" id="KAK1739573.1"/>
    </source>
</evidence>
<dbReference type="Proteomes" id="UP001224775">
    <property type="component" value="Unassembled WGS sequence"/>
</dbReference>
<proteinExistence type="predicted"/>
<comment type="caution">
    <text evidence="2">The sequence shown here is derived from an EMBL/GenBank/DDBJ whole genome shotgun (WGS) entry which is preliminary data.</text>
</comment>
<sequence>MASYSNHPQRHHVFAASPKTPCHPSNGYEVREEASPINSDAGTAVLLSRKFDALVGGSNDSVHEMRMPQDPDAGFSVFMADEKMSSSVEPVVVKTRKRRSKSVDASIKAPRRRSLRIQRRKSLCDEGGEIPSIDHLDDNNAAEMNGSQSKEVADECQMKVTHDGSSALAQTVADVVMDLVSSVSSADQDEPPATTTTTPLVDDEDTEGNTKRNRKKANVKSVLESLEPVEKENSLNSDKVVKLSSNRKKRRDTKRRDTFELSKRRGLTRSVAVQCSDDGMEQGSTYAASTGMELQIDTDEVADLKPPAAIISAADKADETWTDMITPKNGSNEVQLPNNFANEISSSFADEPDEIRGSAAVKENLRNVTSVAIEEKMRSVFSEFSVYNYPCVSARIFAVMSIVYEDQTEFDPLLPFLESLTNAEMVSLKSRTQSNEVYFINRKVCFSGFDYSATMPARDDIDGSHVDLNSSIAALEDVLRKAQFPSSAYYVDVAIQCLHEMSHCDDVSEACSKTIVGYFPSSRLAKAIQHYIVEFQDIKRHLSSESVAVDFDVGVRYRLGDFIGRSIRFNLRKLLNTIPESVLDFSVVSCEERWGRAVDDWSISSIINFALEKIYELMSVNEELFVQGASPPSFFASKTSEDVVSMPRKQIRTMPEKMYEELINDIKEARSFLLGIRACRFVWELLARDGVDDHVNSLEGWHPIESVARSFYDLNIHECSENKHFVLLRDINELLEIVGGPILNLEVEAEKTEQYIQKLRKKLQPKKRESSFMMKGSPIYNLRMCLQAETEEHFPLCLTPPKPKVN</sequence>
<name>A0AAD9DBD8_9STRA</name>
<protein>
    <submittedName>
        <fullName evidence="2">Uncharacterized protein</fullName>
    </submittedName>
</protein>
<gene>
    <name evidence="2" type="ORF">QTG54_009332</name>
</gene>
<keyword evidence="3" id="KW-1185">Reference proteome</keyword>
<dbReference type="AlphaFoldDB" id="A0AAD9DBD8"/>
<evidence type="ECO:0000313" key="3">
    <source>
        <dbReference type="Proteomes" id="UP001224775"/>
    </source>
</evidence>
<organism evidence="2 3">
    <name type="scientific">Skeletonema marinoi</name>
    <dbReference type="NCBI Taxonomy" id="267567"/>
    <lineage>
        <taxon>Eukaryota</taxon>
        <taxon>Sar</taxon>
        <taxon>Stramenopiles</taxon>
        <taxon>Ochrophyta</taxon>
        <taxon>Bacillariophyta</taxon>
        <taxon>Coscinodiscophyceae</taxon>
        <taxon>Thalassiosirophycidae</taxon>
        <taxon>Thalassiosirales</taxon>
        <taxon>Skeletonemataceae</taxon>
        <taxon>Skeletonema</taxon>
        <taxon>Skeletonema marinoi-dohrnii complex</taxon>
    </lineage>
</organism>
<dbReference type="EMBL" id="JATAAI010000017">
    <property type="protein sequence ID" value="KAK1739573.1"/>
    <property type="molecule type" value="Genomic_DNA"/>
</dbReference>
<feature type="region of interest" description="Disordered" evidence="1">
    <location>
        <begin position="126"/>
        <end position="151"/>
    </location>
</feature>